<dbReference type="EC" id="3.1.3.1" evidence="11"/>
<evidence type="ECO:0000256" key="1">
    <source>
        <dbReference type="ARBA" id="ARBA00005984"/>
    </source>
</evidence>
<feature type="active site" description="Phosphoserine intermediate" evidence="7">
    <location>
        <position position="78"/>
    </location>
</feature>
<dbReference type="Pfam" id="PF00245">
    <property type="entry name" value="Alk_phosphatase"/>
    <property type="match status" value="1"/>
</dbReference>
<keyword evidence="5 8" id="KW-0862">Zinc</keyword>
<evidence type="ECO:0000313" key="12">
    <source>
        <dbReference type="Proteomes" id="UP000249008"/>
    </source>
</evidence>
<feature type="binding site" evidence="8">
    <location>
        <position position="262"/>
    </location>
    <ligand>
        <name>Mg(2+)</name>
        <dbReference type="ChEBI" id="CHEBI:18420"/>
    </ligand>
</feature>
<evidence type="ECO:0000256" key="5">
    <source>
        <dbReference type="ARBA" id="ARBA00022833"/>
    </source>
</evidence>
<comment type="similarity">
    <text evidence="1 9">Belongs to the alkaline phosphatase family.</text>
</comment>
<feature type="binding site" evidence="8">
    <location>
        <position position="31"/>
    </location>
    <ligand>
        <name>Mg(2+)</name>
        <dbReference type="ChEBI" id="CHEBI:18420"/>
    </ligand>
</feature>
<evidence type="ECO:0000256" key="2">
    <source>
        <dbReference type="ARBA" id="ARBA00022553"/>
    </source>
</evidence>
<dbReference type="SMART" id="SM00098">
    <property type="entry name" value="alkPPc"/>
    <property type="match status" value="1"/>
</dbReference>
<dbReference type="GO" id="GO:0004035">
    <property type="term" value="F:alkaline phosphatase activity"/>
    <property type="evidence" value="ECO:0007669"/>
    <property type="project" value="UniProtKB-EC"/>
</dbReference>
<dbReference type="PROSITE" id="PS00123">
    <property type="entry name" value="ALKALINE_PHOSPHATASE"/>
    <property type="match status" value="1"/>
</dbReference>
<name>A0AAX2JF03_9FUSO</name>
<gene>
    <name evidence="11" type="primary">phoB</name>
    <name evidence="11" type="ORF">NCTC12112_03171</name>
</gene>
<dbReference type="Proteomes" id="UP000249008">
    <property type="component" value="Chromosome 1"/>
</dbReference>
<evidence type="ECO:0000256" key="3">
    <source>
        <dbReference type="ARBA" id="ARBA00022723"/>
    </source>
</evidence>
<dbReference type="Gene3D" id="1.10.60.40">
    <property type="match status" value="1"/>
</dbReference>
<evidence type="ECO:0000256" key="10">
    <source>
        <dbReference type="SAM" id="SignalP"/>
    </source>
</evidence>
<evidence type="ECO:0000256" key="8">
    <source>
        <dbReference type="PIRSR" id="PIRSR601952-2"/>
    </source>
</evidence>
<dbReference type="InterPro" id="IPR001952">
    <property type="entry name" value="Alkaline_phosphatase"/>
</dbReference>
<keyword evidence="4 11" id="KW-0378">Hydrolase</keyword>
<feature type="binding site" evidence="8">
    <location>
        <position position="31"/>
    </location>
    <ligand>
        <name>Zn(2+)</name>
        <dbReference type="ChEBI" id="CHEBI:29105"/>
        <label>2</label>
    </ligand>
</feature>
<keyword evidence="3 8" id="KW-0479">Metal-binding</keyword>
<protein>
    <submittedName>
        <fullName evidence="11">Alkaline phosphatase 3</fullName>
        <ecNumber evidence="11">3.1.3.1</ecNumber>
    </submittedName>
</protein>
<keyword evidence="2" id="KW-0597">Phosphoprotein</keyword>
<keyword evidence="10" id="KW-0732">Signal</keyword>
<dbReference type="KEGG" id="ful:C4N20_06395"/>
<dbReference type="CDD" id="cd16012">
    <property type="entry name" value="ALP"/>
    <property type="match status" value="1"/>
</dbReference>
<dbReference type="PANTHER" id="PTHR11596:SF5">
    <property type="entry name" value="ALKALINE PHOSPHATASE"/>
    <property type="match status" value="1"/>
</dbReference>
<sequence>MNRKKMVLAGMLLMAATSFAQAKYIFYFIGDGMGAAQRQITEEYKKGVMKEDGKLLMNSLPFSAITTTYSADTLITDSAAAGTALATGHKTNNGYIAKDTKGNDLKTLLEMAQEEGRATGLVTTTRITHATPAVFASHNIDRDDENGIASDYVKSNVDYFAGGGYRHFTSKDGELASKRKDDRNLVKEFQDKGYKTFVGQNSAKDFKKWVPKDGEKAFAAFEASHMPYEIDRKSDSPSLSVMTEKGIELLKKDKDGFFMMVEGGRIDHASHANDVMGTIYDTIAFDDALKTAYKFYKENPNDTLIVVAADHETGGMGLGFGANYFLKLDELKNVKVSVEDVLQKAYTGDRDKFFEYIGKNMGLVKLTADEKDKIVKAMDLQDKNKNASELYGGYSPVAIAVTHIVSERSGMQWTSYAHTAVQVPLAAIGKDSQKFIGFKDNTEVAKLIGKSMGKEIK</sequence>
<evidence type="ECO:0000256" key="7">
    <source>
        <dbReference type="PIRSR" id="PIRSR601952-1"/>
    </source>
</evidence>
<evidence type="ECO:0000256" key="9">
    <source>
        <dbReference type="RuleBase" id="RU003946"/>
    </source>
</evidence>
<feature type="binding site" evidence="8">
    <location>
        <position position="131"/>
    </location>
    <ligand>
        <name>Mg(2+)</name>
        <dbReference type="ChEBI" id="CHEBI:18420"/>
    </ligand>
</feature>
<evidence type="ECO:0000256" key="6">
    <source>
        <dbReference type="ARBA" id="ARBA00022842"/>
    </source>
</evidence>
<dbReference type="SUPFAM" id="SSF53649">
    <property type="entry name" value="Alkaline phosphatase-like"/>
    <property type="match status" value="1"/>
</dbReference>
<feature type="binding site" evidence="8">
    <location>
        <position position="267"/>
    </location>
    <ligand>
        <name>Zn(2+)</name>
        <dbReference type="ChEBI" id="CHEBI:29105"/>
        <label>2</label>
    </ligand>
</feature>
<dbReference type="EMBL" id="LS483487">
    <property type="protein sequence ID" value="SQJ15941.1"/>
    <property type="molecule type" value="Genomic_DNA"/>
</dbReference>
<comment type="cofactor">
    <cofactor evidence="8">
        <name>Mg(2+)</name>
        <dbReference type="ChEBI" id="CHEBI:18420"/>
    </cofactor>
    <text evidence="8">Binds 1 Mg(2+) ion.</text>
</comment>
<feature type="binding site" evidence="8">
    <location>
        <position position="418"/>
    </location>
    <ligand>
        <name>Zn(2+)</name>
        <dbReference type="ChEBI" id="CHEBI:29105"/>
        <label>2</label>
    </ligand>
</feature>
<feature type="signal peptide" evidence="10">
    <location>
        <begin position="1"/>
        <end position="22"/>
    </location>
</feature>
<feature type="chain" id="PRO_5043971001" evidence="10">
    <location>
        <begin position="23"/>
        <end position="457"/>
    </location>
</feature>
<dbReference type="Gene3D" id="3.40.720.10">
    <property type="entry name" value="Alkaline Phosphatase, subunit A"/>
    <property type="match status" value="1"/>
</dbReference>
<feature type="binding site" evidence="8">
    <location>
        <position position="271"/>
    </location>
    <ligand>
        <name>Zn(2+)</name>
        <dbReference type="ChEBI" id="CHEBI:29105"/>
        <label>2</label>
    </ligand>
</feature>
<reference evidence="11 12" key="1">
    <citation type="submission" date="2018-06" db="EMBL/GenBank/DDBJ databases">
        <authorList>
            <consortium name="Pathogen Informatics"/>
            <person name="Doyle S."/>
        </authorList>
    </citation>
    <scope>NUCLEOTIDE SEQUENCE [LARGE SCALE GENOMIC DNA]</scope>
    <source>
        <strain evidence="11 12">NCTC12112</strain>
    </source>
</reference>
<proteinExistence type="inferred from homology"/>
<accession>A0AAX2JF03</accession>
<organism evidence="11 12">
    <name type="scientific">Fusobacterium ulcerans</name>
    <dbReference type="NCBI Taxonomy" id="861"/>
    <lineage>
        <taxon>Bacteria</taxon>
        <taxon>Fusobacteriati</taxon>
        <taxon>Fusobacteriota</taxon>
        <taxon>Fusobacteriia</taxon>
        <taxon>Fusobacteriales</taxon>
        <taxon>Fusobacteriaceae</taxon>
        <taxon>Fusobacterium</taxon>
    </lineage>
</organism>
<feature type="binding site" evidence="8">
    <location>
        <position position="129"/>
    </location>
    <ligand>
        <name>Mg(2+)</name>
        <dbReference type="ChEBI" id="CHEBI:18420"/>
    </ligand>
</feature>
<evidence type="ECO:0000313" key="11">
    <source>
        <dbReference type="EMBL" id="SQJ15941.1"/>
    </source>
</evidence>
<feature type="binding site" evidence="8">
    <location>
        <position position="310"/>
    </location>
    <ligand>
        <name>Zn(2+)</name>
        <dbReference type="ChEBI" id="CHEBI:29105"/>
        <label>2</label>
    </ligand>
</feature>
<evidence type="ECO:0000256" key="4">
    <source>
        <dbReference type="ARBA" id="ARBA00022801"/>
    </source>
</evidence>
<dbReference type="InterPro" id="IPR018299">
    <property type="entry name" value="Alkaline_phosphatase_AS"/>
</dbReference>
<dbReference type="GO" id="GO:0046872">
    <property type="term" value="F:metal ion binding"/>
    <property type="evidence" value="ECO:0007669"/>
    <property type="project" value="UniProtKB-KW"/>
</dbReference>
<dbReference type="PANTHER" id="PTHR11596">
    <property type="entry name" value="ALKALINE PHOSPHATASE"/>
    <property type="match status" value="1"/>
</dbReference>
<feature type="binding site" evidence="8">
    <location>
        <position position="311"/>
    </location>
    <ligand>
        <name>Zn(2+)</name>
        <dbReference type="ChEBI" id="CHEBI:29105"/>
        <label>2</label>
    </ligand>
</feature>
<dbReference type="RefSeq" id="WP_005978641.1">
    <property type="nucleotide sequence ID" value="NZ_CABKNW010000004.1"/>
</dbReference>
<dbReference type="GeneID" id="78454431"/>
<dbReference type="AlphaFoldDB" id="A0AAX2JF03"/>
<dbReference type="InterPro" id="IPR017850">
    <property type="entry name" value="Alkaline_phosphatase_core_sf"/>
</dbReference>
<comment type="cofactor">
    <cofactor evidence="8">
        <name>Zn(2+)</name>
        <dbReference type="ChEBI" id="CHEBI:29105"/>
    </cofactor>
    <text evidence="8">Binds 2 Zn(2+) ions.</text>
</comment>
<keyword evidence="6 8" id="KW-0460">Magnesium</keyword>
<dbReference type="PRINTS" id="PR00113">
    <property type="entry name" value="ALKPHPHTASE"/>
</dbReference>